<dbReference type="GO" id="GO:0016791">
    <property type="term" value="F:phosphatase activity"/>
    <property type="evidence" value="ECO:0007669"/>
    <property type="project" value="TreeGrafter"/>
</dbReference>
<evidence type="ECO:0000256" key="2">
    <source>
        <dbReference type="ARBA" id="ARBA00022801"/>
    </source>
</evidence>
<dbReference type="EMBL" id="VNJI01000046">
    <property type="protein sequence ID" value="TVY06930.1"/>
    <property type="molecule type" value="Genomic_DNA"/>
</dbReference>
<evidence type="ECO:0000256" key="1">
    <source>
        <dbReference type="ARBA" id="ARBA00022723"/>
    </source>
</evidence>
<evidence type="ECO:0000256" key="3">
    <source>
        <dbReference type="ARBA" id="ARBA00022842"/>
    </source>
</evidence>
<accession>A0A559K4B0</accession>
<dbReference type="AlphaFoldDB" id="A0A559K4B0"/>
<proteinExistence type="predicted"/>
<keyword evidence="2 4" id="KW-0378">Hydrolase</keyword>
<dbReference type="InterPro" id="IPR051400">
    <property type="entry name" value="HAD-like_hydrolase"/>
</dbReference>
<dbReference type="SFLD" id="SFLDS00003">
    <property type="entry name" value="Haloacid_Dehalogenase"/>
    <property type="match status" value="1"/>
</dbReference>
<dbReference type="PANTHER" id="PTHR46470:SF2">
    <property type="entry name" value="GLYCERALDEHYDE 3-PHOSPHATE PHOSPHATASE"/>
    <property type="match status" value="1"/>
</dbReference>
<evidence type="ECO:0000313" key="5">
    <source>
        <dbReference type="Proteomes" id="UP000317036"/>
    </source>
</evidence>
<dbReference type="InterPro" id="IPR023214">
    <property type="entry name" value="HAD_sf"/>
</dbReference>
<protein>
    <submittedName>
        <fullName evidence="4">HAD family hydrolase</fullName>
    </submittedName>
</protein>
<dbReference type="InterPro" id="IPR041492">
    <property type="entry name" value="HAD_2"/>
</dbReference>
<keyword evidence="1" id="KW-0479">Metal-binding</keyword>
<dbReference type="InterPro" id="IPR036412">
    <property type="entry name" value="HAD-like_sf"/>
</dbReference>
<dbReference type="SUPFAM" id="SSF56784">
    <property type="entry name" value="HAD-like"/>
    <property type="match status" value="1"/>
</dbReference>
<dbReference type="Gene3D" id="1.20.120.710">
    <property type="entry name" value="Haloacid dehalogenase hydrolase-like domain"/>
    <property type="match status" value="1"/>
</dbReference>
<name>A0A559K4B0_9BACL</name>
<dbReference type="Gene3D" id="3.40.50.1000">
    <property type="entry name" value="HAD superfamily/HAD-like"/>
    <property type="match status" value="1"/>
</dbReference>
<organism evidence="4 5">
    <name type="scientific">Paenibacillus cremeus</name>
    <dbReference type="NCBI Taxonomy" id="2163881"/>
    <lineage>
        <taxon>Bacteria</taxon>
        <taxon>Bacillati</taxon>
        <taxon>Bacillota</taxon>
        <taxon>Bacilli</taxon>
        <taxon>Bacillales</taxon>
        <taxon>Paenibacillaceae</taxon>
        <taxon>Paenibacillus</taxon>
    </lineage>
</organism>
<dbReference type="Pfam" id="PF13419">
    <property type="entry name" value="HAD_2"/>
    <property type="match status" value="1"/>
</dbReference>
<evidence type="ECO:0000313" key="4">
    <source>
        <dbReference type="EMBL" id="TVY06930.1"/>
    </source>
</evidence>
<comment type="caution">
    <text evidence="4">The sequence shown here is derived from an EMBL/GenBank/DDBJ whole genome shotgun (WGS) entry which is preliminary data.</text>
</comment>
<sequence length="261" mass="29804">MKDQENVRLEPHRLHGKQAIFFDVNQTLVQQGLSFEVCFKQVWEEYAGRWLQDEPIPADRLWGEYNVRWQQRKKIRATFKQLDALQQQCLREAFHVMSIPVSASMPQSFLLEVRRLQTSAKTTAPGTIETLDDLSRHYMLAIISNSPRGEVLQLLERFGLAVFFPIERIFTAQKPVDKKPAPYLFRGALQSLQLAPRQAVMVGNSWKHDVCGAVKAGMDAIWLQASSGTARSEATKISQQRLGKRTVFLVQALDQLPELLT</sequence>
<dbReference type="Proteomes" id="UP000317036">
    <property type="component" value="Unassembled WGS sequence"/>
</dbReference>
<gene>
    <name evidence="4" type="ORF">FPZ49_26825</name>
</gene>
<dbReference type="SFLD" id="SFLDG01129">
    <property type="entry name" value="C1.5:_HAD__Beta-PGM__Phosphata"/>
    <property type="match status" value="1"/>
</dbReference>
<reference evidence="4 5" key="1">
    <citation type="submission" date="2019-07" db="EMBL/GenBank/DDBJ databases">
        <authorList>
            <person name="Kim J."/>
        </authorList>
    </citation>
    <scope>NUCLEOTIDE SEQUENCE [LARGE SCALE GENOMIC DNA]</scope>
    <source>
        <strain evidence="4 5">JC52</strain>
    </source>
</reference>
<dbReference type="GO" id="GO:0046872">
    <property type="term" value="F:metal ion binding"/>
    <property type="evidence" value="ECO:0007669"/>
    <property type="project" value="UniProtKB-KW"/>
</dbReference>
<keyword evidence="3" id="KW-0460">Magnesium</keyword>
<keyword evidence="5" id="KW-1185">Reference proteome</keyword>
<dbReference type="PANTHER" id="PTHR46470">
    <property type="entry name" value="N-ACYLNEURAMINATE-9-PHOSPHATASE"/>
    <property type="match status" value="1"/>
</dbReference>
<dbReference type="OrthoDB" id="25198at2"/>
<dbReference type="RefSeq" id="WP_144852917.1">
    <property type="nucleotide sequence ID" value="NZ_VNJI01000046.1"/>
</dbReference>